<dbReference type="InterPro" id="IPR018211">
    <property type="entry name" value="ADH_Fe_CS"/>
</dbReference>
<evidence type="ECO:0000313" key="5">
    <source>
        <dbReference type="Proteomes" id="UP000051999"/>
    </source>
</evidence>
<gene>
    <name evidence="4" type="ORF">FD35_GL002164</name>
</gene>
<protein>
    <submittedName>
        <fullName evidence="4">NADPH-dependent 1,3-propanediol dehydrogenase</fullName>
    </submittedName>
</protein>
<dbReference type="FunFam" id="3.40.50.1970:FF:000003">
    <property type="entry name" value="Alcohol dehydrogenase, iron-containing"/>
    <property type="match status" value="1"/>
</dbReference>
<dbReference type="Pfam" id="PF25137">
    <property type="entry name" value="ADH_Fe_C"/>
    <property type="match status" value="1"/>
</dbReference>
<dbReference type="OrthoDB" id="9815791at2"/>
<dbReference type="GO" id="GO:0004022">
    <property type="term" value="F:alcohol dehydrogenase (NAD+) activity"/>
    <property type="evidence" value="ECO:0007669"/>
    <property type="project" value="TreeGrafter"/>
</dbReference>
<dbReference type="PANTHER" id="PTHR11496">
    <property type="entry name" value="ALCOHOL DEHYDROGENASE"/>
    <property type="match status" value="1"/>
</dbReference>
<evidence type="ECO:0000259" key="3">
    <source>
        <dbReference type="Pfam" id="PF25137"/>
    </source>
</evidence>
<dbReference type="STRING" id="1114972.FD35_GL002164"/>
<evidence type="ECO:0000259" key="2">
    <source>
        <dbReference type="Pfam" id="PF00465"/>
    </source>
</evidence>
<dbReference type="PATRIC" id="fig|1114972.6.peg.2214"/>
<dbReference type="RefSeq" id="WP_017262929.1">
    <property type="nucleotide sequence ID" value="NZ_AUAW01000006.1"/>
</dbReference>
<dbReference type="eggNOG" id="COG1454">
    <property type="taxonomic scope" value="Bacteria"/>
</dbReference>
<feature type="domain" description="Fe-containing alcohol dehydrogenase-like C-terminal" evidence="3">
    <location>
        <begin position="170"/>
        <end position="369"/>
    </location>
</feature>
<dbReference type="Proteomes" id="UP000051999">
    <property type="component" value="Unassembled WGS sequence"/>
</dbReference>
<organism evidence="4 5">
    <name type="scientific">Furfurilactobacillus rossiae DSM 15814</name>
    <dbReference type="NCBI Taxonomy" id="1114972"/>
    <lineage>
        <taxon>Bacteria</taxon>
        <taxon>Bacillati</taxon>
        <taxon>Bacillota</taxon>
        <taxon>Bacilli</taxon>
        <taxon>Lactobacillales</taxon>
        <taxon>Lactobacillaceae</taxon>
        <taxon>Furfurilactobacillus</taxon>
    </lineage>
</organism>
<evidence type="ECO:0000256" key="1">
    <source>
        <dbReference type="ARBA" id="ARBA00023002"/>
    </source>
</evidence>
<dbReference type="Gene3D" id="1.20.1090.10">
    <property type="entry name" value="Dehydroquinate synthase-like - alpha domain"/>
    <property type="match status" value="1"/>
</dbReference>
<dbReference type="Pfam" id="PF00465">
    <property type="entry name" value="Fe-ADH"/>
    <property type="match status" value="1"/>
</dbReference>
<keyword evidence="1" id="KW-0560">Oxidoreductase</keyword>
<dbReference type="SUPFAM" id="SSF56796">
    <property type="entry name" value="Dehydroquinate synthase-like"/>
    <property type="match status" value="1"/>
</dbReference>
<dbReference type="Gene3D" id="3.40.50.1970">
    <property type="match status" value="1"/>
</dbReference>
<dbReference type="FunFam" id="1.20.1090.10:FF:000001">
    <property type="entry name" value="Aldehyde-alcohol dehydrogenase"/>
    <property type="match status" value="1"/>
</dbReference>
<dbReference type="EMBL" id="AZFF01000005">
    <property type="protein sequence ID" value="KRL56124.1"/>
    <property type="molecule type" value="Genomic_DNA"/>
</dbReference>
<reference evidence="4 5" key="1">
    <citation type="journal article" date="2015" name="Genome Announc.">
        <title>Expanding the biotechnology potential of lactobacilli through comparative genomics of 213 strains and associated genera.</title>
        <authorList>
            <person name="Sun Z."/>
            <person name="Harris H.M."/>
            <person name="McCann A."/>
            <person name="Guo C."/>
            <person name="Argimon S."/>
            <person name="Zhang W."/>
            <person name="Yang X."/>
            <person name="Jeffery I.B."/>
            <person name="Cooney J.C."/>
            <person name="Kagawa T.F."/>
            <person name="Liu W."/>
            <person name="Song Y."/>
            <person name="Salvetti E."/>
            <person name="Wrobel A."/>
            <person name="Rasinkangas P."/>
            <person name="Parkhill J."/>
            <person name="Rea M.C."/>
            <person name="O'Sullivan O."/>
            <person name="Ritari J."/>
            <person name="Douillard F.P."/>
            <person name="Paul Ross R."/>
            <person name="Yang R."/>
            <person name="Briner A.E."/>
            <person name="Felis G.E."/>
            <person name="de Vos W.M."/>
            <person name="Barrangou R."/>
            <person name="Klaenhammer T.R."/>
            <person name="Caufield P.W."/>
            <person name="Cui Y."/>
            <person name="Zhang H."/>
            <person name="O'Toole P.W."/>
        </authorList>
    </citation>
    <scope>NUCLEOTIDE SEQUENCE [LARGE SCALE GENOMIC DNA]</scope>
    <source>
        <strain evidence="4 5">DSM 15814</strain>
    </source>
</reference>
<dbReference type="PROSITE" id="PS00060">
    <property type="entry name" value="ADH_IRON_2"/>
    <property type="match status" value="1"/>
</dbReference>
<name>A0A0R1RHC3_9LACO</name>
<comment type="caution">
    <text evidence="4">The sequence shown here is derived from an EMBL/GenBank/DDBJ whole genome shotgun (WGS) entry which is preliminary data.</text>
</comment>
<dbReference type="InterPro" id="IPR001670">
    <property type="entry name" value="ADH_Fe/GldA"/>
</dbReference>
<evidence type="ECO:0000313" key="4">
    <source>
        <dbReference type="EMBL" id="KRL56124.1"/>
    </source>
</evidence>
<dbReference type="GO" id="GO:0046872">
    <property type="term" value="F:metal ion binding"/>
    <property type="evidence" value="ECO:0007669"/>
    <property type="project" value="InterPro"/>
</dbReference>
<feature type="domain" description="Alcohol dehydrogenase iron-type/glycerol dehydrogenase GldA" evidence="2">
    <location>
        <begin position="7"/>
        <end position="159"/>
    </location>
</feature>
<accession>A0A0R1RHC3</accession>
<dbReference type="AlphaFoldDB" id="A0A0R1RHC3"/>
<dbReference type="CDD" id="cd08180">
    <property type="entry name" value="PDD"/>
    <property type="match status" value="1"/>
</dbReference>
<proteinExistence type="predicted"/>
<dbReference type="InterPro" id="IPR056798">
    <property type="entry name" value="ADH_Fe_C"/>
</dbReference>
<dbReference type="InterPro" id="IPR039697">
    <property type="entry name" value="Alcohol_dehydrogenase_Fe"/>
</dbReference>
<keyword evidence="5" id="KW-1185">Reference proteome</keyword>
<sequence>MEKFTIPTKIIAGSDSLDVLQAFESQKVMFVCDPFLNGSDTLKMIESHLPSSAEVKVFADVKPNPPLTSITAGVKVYQEFDPSVIVTLGGGSAIDTAKAIRNFGEKISGKQLSCFVAIPTTSGTGSEVTNTAVVSDEENHAKFPIMDDHLIPDIAILYPQLVVSAPASVTAYSGMDVMTHSLESLVANDANLFTEALAEKAIDVIGNHLVEAYRNPTNIELRHIVHEAATAAGLAFNTAGLGITHSIAHQLGAQFHVPHGLACAMVLPHVVAFNAQDKKCEAKYAEAARKARLAGADSSDRMAVRELIRKLQAMMRQMKCPRTLAAFGIKPEDAKAACETIVKAARKDGTFPGNPIVPTDEQLAEIYQKVIE</sequence>
<dbReference type="PANTHER" id="PTHR11496:SF83">
    <property type="entry name" value="HYDROXYACID-OXOACID TRANSHYDROGENASE, MITOCHONDRIAL"/>
    <property type="match status" value="1"/>
</dbReference>